<dbReference type="RefSeq" id="WP_012925681.1">
    <property type="nucleotide sequence ID" value="NC_013730.1"/>
</dbReference>
<evidence type="ECO:0000313" key="3">
    <source>
        <dbReference type="Proteomes" id="UP000002028"/>
    </source>
</evidence>
<feature type="domain" description="NmrA-like" evidence="1">
    <location>
        <begin position="3"/>
        <end position="228"/>
    </location>
</feature>
<dbReference type="AlphaFoldDB" id="D2QK08"/>
<dbReference type="STRING" id="504472.Slin_1079"/>
<dbReference type="PANTHER" id="PTHR43162">
    <property type="match status" value="1"/>
</dbReference>
<dbReference type="InterPro" id="IPR051604">
    <property type="entry name" value="Ergot_Alk_Oxidoreductase"/>
</dbReference>
<organism evidence="2 3">
    <name type="scientific">Spirosoma linguale (strain ATCC 33905 / DSM 74 / LMG 10896 / Claus 1)</name>
    <dbReference type="NCBI Taxonomy" id="504472"/>
    <lineage>
        <taxon>Bacteria</taxon>
        <taxon>Pseudomonadati</taxon>
        <taxon>Bacteroidota</taxon>
        <taxon>Cytophagia</taxon>
        <taxon>Cytophagales</taxon>
        <taxon>Cytophagaceae</taxon>
        <taxon>Spirosoma</taxon>
    </lineage>
</organism>
<sequence>MTTERILITGATGNVGLATLADLIKHPDKQKFTVIAGLRSPGQSTESSGLEADETVCLDFENPATFDAALAGVSRILLVRPPQLADVDKYFKPFIDAMQRANVRQVVFLSLQGVENNPVTPHHKIEKLIREAGLPYTFLRPSFFMQNLSTTHRDEIRLRDEIFVPAGHGRTSFIDVRDISAIAALVLTGGPEEFINQGYELTGSEALTYTEIAQILTDVLGRKITYRNPSILRFIWQKWQKEKLPLGFILIMTALYTVSKLGKAAGLTSETERLLKRQPIPFRQFARDFRNVWN</sequence>
<dbReference type="InterPro" id="IPR036291">
    <property type="entry name" value="NAD(P)-bd_dom_sf"/>
</dbReference>
<dbReference type="Gene3D" id="3.40.50.720">
    <property type="entry name" value="NAD(P)-binding Rossmann-like Domain"/>
    <property type="match status" value="1"/>
</dbReference>
<dbReference type="KEGG" id="sli:Slin_1079"/>
<proteinExistence type="predicted"/>
<dbReference type="SUPFAM" id="SSF51735">
    <property type="entry name" value="NAD(P)-binding Rossmann-fold domains"/>
    <property type="match status" value="1"/>
</dbReference>
<name>D2QK08_SPILD</name>
<reference evidence="2 3" key="1">
    <citation type="journal article" date="2010" name="Stand. Genomic Sci.">
        <title>Complete genome sequence of Spirosoma linguale type strain (1).</title>
        <authorList>
            <person name="Lail K."/>
            <person name="Sikorski J."/>
            <person name="Saunders E."/>
            <person name="Lapidus A."/>
            <person name="Glavina Del Rio T."/>
            <person name="Copeland A."/>
            <person name="Tice H."/>
            <person name="Cheng J.-F."/>
            <person name="Lucas S."/>
            <person name="Nolan M."/>
            <person name="Bruce D."/>
            <person name="Goodwin L."/>
            <person name="Pitluck S."/>
            <person name="Ivanova N."/>
            <person name="Mavromatis K."/>
            <person name="Ovchinnikova G."/>
            <person name="Pati A."/>
            <person name="Chen A."/>
            <person name="Palaniappan K."/>
            <person name="Land M."/>
            <person name="Hauser L."/>
            <person name="Chang Y.-J."/>
            <person name="Jeffries C.D."/>
            <person name="Chain P."/>
            <person name="Brettin T."/>
            <person name="Detter J.C."/>
            <person name="Schuetze A."/>
            <person name="Rohde M."/>
            <person name="Tindall B.J."/>
            <person name="Goeker M."/>
            <person name="Bristow J."/>
            <person name="Eisen J.A."/>
            <person name="Markowitz V."/>
            <person name="Hugenholtz P."/>
            <person name="Kyrpides N.C."/>
            <person name="Klenk H.-P."/>
            <person name="Chen F."/>
        </authorList>
    </citation>
    <scope>NUCLEOTIDE SEQUENCE [LARGE SCALE GENOMIC DNA]</scope>
    <source>
        <strain evidence="3">ATCC 33905 / DSM 74 / LMG 10896 / Claus 1</strain>
    </source>
</reference>
<protein>
    <submittedName>
        <fullName evidence="2">NmrA family protein</fullName>
    </submittedName>
</protein>
<keyword evidence="3" id="KW-1185">Reference proteome</keyword>
<dbReference type="Pfam" id="PF05368">
    <property type="entry name" value="NmrA"/>
    <property type="match status" value="1"/>
</dbReference>
<dbReference type="CDD" id="cd05269">
    <property type="entry name" value="TMR_SDR_a"/>
    <property type="match status" value="1"/>
</dbReference>
<evidence type="ECO:0000259" key="1">
    <source>
        <dbReference type="Pfam" id="PF05368"/>
    </source>
</evidence>
<accession>D2QK08</accession>
<dbReference type="eggNOG" id="COG0702">
    <property type="taxonomic scope" value="Bacteria"/>
</dbReference>
<dbReference type="Proteomes" id="UP000002028">
    <property type="component" value="Chromosome"/>
</dbReference>
<dbReference type="HOGENOM" id="CLU_007383_10_6_10"/>
<dbReference type="EMBL" id="CP001769">
    <property type="protein sequence ID" value="ADB37130.1"/>
    <property type="molecule type" value="Genomic_DNA"/>
</dbReference>
<dbReference type="InterPro" id="IPR008030">
    <property type="entry name" value="NmrA-like"/>
</dbReference>
<dbReference type="Gene3D" id="3.90.25.10">
    <property type="entry name" value="UDP-galactose 4-epimerase, domain 1"/>
    <property type="match status" value="1"/>
</dbReference>
<dbReference type="PANTHER" id="PTHR43162:SF1">
    <property type="entry name" value="PRESTALK A DIFFERENTIATION PROTEIN A"/>
    <property type="match status" value="1"/>
</dbReference>
<evidence type="ECO:0000313" key="2">
    <source>
        <dbReference type="EMBL" id="ADB37130.1"/>
    </source>
</evidence>
<gene>
    <name evidence="2" type="ordered locus">Slin_1079</name>
</gene>